<dbReference type="NCBIfam" id="TIGR00878">
    <property type="entry name" value="purM"/>
    <property type="match status" value="1"/>
</dbReference>
<dbReference type="GO" id="GO:0005829">
    <property type="term" value="C:cytosol"/>
    <property type="evidence" value="ECO:0007669"/>
    <property type="project" value="TreeGrafter"/>
</dbReference>
<dbReference type="Gene3D" id="3.30.1330.10">
    <property type="entry name" value="PurM-like, N-terminal domain"/>
    <property type="match status" value="1"/>
</dbReference>
<comment type="catalytic activity">
    <reaction evidence="14 15">
        <text>2-formamido-N(1)-(5-O-phospho-beta-D-ribosyl)acetamidine + ATP = 5-amino-1-(5-phospho-beta-D-ribosyl)imidazole + ADP + phosphate + H(+)</text>
        <dbReference type="Rhea" id="RHEA:23032"/>
        <dbReference type="ChEBI" id="CHEBI:15378"/>
        <dbReference type="ChEBI" id="CHEBI:30616"/>
        <dbReference type="ChEBI" id="CHEBI:43474"/>
        <dbReference type="ChEBI" id="CHEBI:137981"/>
        <dbReference type="ChEBI" id="CHEBI:147287"/>
        <dbReference type="ChEBI" id="CHEBI:456216"/>
        <dbReference type="EC" id="6.3.3.1"/>
    </reaction>
</comment>
<dbReference type="GO" id="GO:0046084">
    <property type="term" value="P:adenine biosynthetic process"/>
    <property type="evidence" value="ECO:0007669"/>
    <property type="project" value="TreeGrafter"/>
</dbReference>
<evidence type="ECO:0000256" key="5">
    <source>
        <dbReference type="ARBA" id="ARBA00020367"/>
    </source>
</evidence>
<evidence type="ECO:0000256" key="14">
    <source>
        <dbReference type="ARBA" id="ARBA00049057"/>
    </source>
</evidence>
<evidence type="ECO:0000313" key="18">
    <source>
        <dbReference type="EMBL" id="PJZ25545.1"/>
    </source>
</evidence>
<dbReference type="Gene3D" id="3.90.650.10">
    <property type="entry name" value="PurM-like C-terminal domain"/>
    <property type="match status" value="1"/>
</dbReference>
<dbReference type="GO" id="GO:0006189">
    <property type="term" value="P:'de novo' IMP biosynthetic process"/>
    <property type="evidence" value="ECO:0007669"/>
    <property type="project" value="UniProtKB-UniRule"/>
</dbReference>
<evidence type="ECO:0000259" key="16">
    <source>
        <dbReference type="Pfam" id="PF00586"/>
    </source>
</evidence>
<comment type="pathway">
    <text evidence="2 15">Purine metabolism; IMP biosynthesis via de novo pathway; 5-amino-1-(5-phospho-D-ribosyl)imidazole from N(2)-formyl-N(1)-(5-phospho-D-ribosyl)glycinamide: step 2/2.</text>
</comment>
<dbReference type="EMBL" id="NPDN01000005">
    <property type="protein sequence ID" value="PJZ25545.1"/>
    <property type="molecule type" value="Genomic_DNA"/>
</dbReference>
<dbReference type="UniPathway" id="UPA00074">
    <property type="reaction ID" value="UER00129"/>
</dbReference>
<evidence type="ECO:0000256" key="6">
    <source>
        <dbReference type="ARBA" id="ARBA00022490"/>
    </source>
</evidence>
<keyword evidence="19" id="KW-1185">Reference proteome</keyword>
<evidence type="ECO:0000256" key="2">
    <source>
        <dbReference type="ARBA" id="ARBA00004686"/>
    </source>
</evidence>
<evidence type="ECO:0000256" key="12">
    <source>
        <dbReference type="ARBA" id="ARBA00032931"/>
    </source>
</evidence>
<evidence type="ECO:0000256" key="15">
    <source>
        <dbReference type="HAMAP-Rule" id="MF_00741"/>
    </source>
</evidence>
<dbReference type="PANTHER" id="PTHR10520">
    <property type="entry name" value="TRIFUNCTIONAL PURINE BIOSYNTHETIC PROTEIN ADENOSINE-3-RELATED"/>
    <property type="match status" value="1"/>
</dbReference>
<dbReference type="HAMAP" id="MF_00741">
    <property type="entry name" value="AIRS"/>
    <property type="match status" value="1"/>
</dbReference>
<dbReference type="EC" id="6.3.3.1" evidence="4 15"/>
<reference evidence="18 19" key="1">
    <citation type="submission" date="2017-07" db="EMBL/GenBank/DDBJ databases">
        <title>Leptospira spp. isolated from tropical soils.</title>
        <authorList>
            <person name="Thibeaux R."/>
            <person name="Iraola G."/>
            <person name="Ferres I."/>
            <person name="Bierque E."/>
            <person name="Girault D."/>
            <person name="Soupe-Gilbert M.-E."/>
            <person name="Picardeau M."/>
            <person name="Goarant C."/>
        </authorList>
    </citation>
    <scope>NUCLEOTIDE SEQUENCE [LARGE SCALE GENOMIC DNA]</scope>
    <source>
        <strain evidence="18 19">MCA1-C-A1</strain>
    </source>
</reference>
<comment type="subcellular location">
    <subcellularLocation>
        <location evidence="1 15">Cytoplasm</location>
    </subcellularLocation>
</comment>
<name>A0A2M9XCW7_9LEPT</name>
<dbReference type="GO" id="GO:0004641">
    <property type="term" value="F:phosphoribosylformylglycinamidine cyclo-ligase activity"/>
    <property type="evidence" value="ECO:0007669"/>
    <property type="project" value="UniProtKB-UniRule"/>
</dbReference>
<evidence type="ECO:0000256" key="7">
    <source>
        <dbReference type="ARBA" id="ARBA00022598"/>
    </source>
</evidence>
<dbReference type="FunFam" id="3.90.650.10:FF:000011">
    <property type="entry name" value="Phosphoribosylformylglycinamidine cyclo-ligase"/>
    <property type="match status" value="1"/>
</dbReference>
<dbReference type="GO" id="GO:0004637">
    <property type="term" value="F:phosphoribosylamine-glycine ligase activity"/>
    <property type="evidence" value="ECO:0007669"/>
    <property type="project" value="TreeGrafter"/>
</dbReference>
<dbReference type="InterPro" id="IPR016188">
    <property type="entry name" value="PurM-like_N"/>
</dbReference>
<dbReference type="InterPro" id="IPR004733">
    <property type="entry name" value="PurM_cligase"/>
</dbReference>
<dbReference type="GO" id="GO:0005524">
    <property type="term" value="F:ATP binding"/>
    <property type="evidence" value="ECO:0007669"/>
    <property type="project" value="UniProtKB-KW"/>
</dbReference>
<evidence type="ECO:0000313" key="19">
    <source>
        <dbReference type="Proteomes" id="UP000232196"/>
    </source>
</evidence>
<dbReference type="FunFam" id="3.30.1330.10:FF:000001">
    <property type="entry name" value="Phosphoribosylformylglycinamidine cyclo-ligase"/>
    <property type="match status" value="1"/>
</dbReference>
<keyword evidence="7 15" id="KW-0436">Ligase</keyword>
<feature type="domain" description="PurM-like N-terminal" evidence="16">
    <location>
        <begin position="60"/>
        <end position="164"/>
    </location>
</feature>
<dbReference type="Pfam" id="PF00586">
    <property type="entry name" value="AIRS"/>
    <property type="match status" value="1"/>
</dbReference>
<feature type="domain" description="PurM-like C-terminal" evidence="17">
    <location>
        <begin position="176"/>
        <end position="342"/>
    </location>
</feature>
<dbReference type="Proteomes" id="UP000232196">
    <property type="component" value="Unassembled WGS sequence"/>
</dbReference>
<comment type="caution">
    <text evidence="18">The sequence shown here is derived from an EMBL/GenBank/DDBJ whole genome shotgun (WGS) entry which is preliminary data.</text>
</comment>
<organism evidence="18 19">
    <name type="scientific">Leptospira hartskeerlii</name>
    <dbReference type="NCBI Taxonomy" id="2023177"/>
    <lineage>
        <taxon>Bacteria</taxon>
        <taxon>Pseudomonadati</taxon>
        <taxon>Spirochaetota</taxon>
        <taxon>Spirochaetia</taxon>
        <taxon>Leptospirales</taxon>
        <taxon>Leptospiraceae</taxon>
        <taxon>Leptospira</taxon>
    </lineage>
</organism>
<dbReference type="InterPro" id="IPR036676">
    <property type="entry name" value="PurM-like_C_sf"/>
</dbReference>
<keyword evidence="8 15" id="KW-0547">Nucleotide-binding</keyword>
<keyword evidence="9 15" id="KW-0658">Purine biosynthesis</keyword>
<proteinExistence type="inferred from homology"/>
<evidence type="ECO:0000256" key="11">
    <source>
        <dbReference type="ARBA" id="ARBA00031908"/>
    </source>
</evidence>
<dbReference type="SUPFAM" id="SSF55326">
    <property type="entry name" value="PurM N-terminal domain-like"/>
    <property type="match status" value="1"/>
</dbReference>
<gene>
    <name evidence="15" type="primary">purM</name>
    <name evidence="18" type="ORF">CH357_11590</name>
</gene>
<evidence type="ECO:0000256" key="10">
    <source>
        <dbReference type="ARBA" id="ARBA00022840"/>
    </source>
</evidence>
<evidence type="ECO:0000256" key="8">
    <source>
        <dbReference type="ARBA" id="ARBA00022741"/>
    </source>
</evidence>
<evidence type="ECO:0000256" key="1">
    <source>
        <dbReference type="ARBA" id="ARBA00004496"/>
    </source>
</evidence>
<dbReference type="InterPro" id="IPR010918">
    <property type="entry name" value="PurM-like_C_dom"/>
</dbReference>
<dbReference type="SUPFAM" id="SSF56042">
    <property type="entry name" value="PurM C-terminal domain-like"/>
    <property type="match status" value="1"/>
</dbReference>
<sequence>MQEDISYKSAGVDTEAGQEFVKKIKQNVESTHGPRVLGGLGGFSGAFDVSFLKNYKNPILLSGTDGVGTKVELARLFNIHDTIGIDLVAMCANDILVSGGEPLFFLDYIACGKLIPERMERIVAGIVKGCKLSGAALLGGETAEHPGTMDPDEYDLGGFVVGAVEKEDLIDGSKVKPGDIVLGLESSGPHSNGFSLIRKLYLEGGRKLPANPELVGFLKEFALRPTRIYVQSILNLIKKVEVKGMVHITGGGFYENIPRVLSDSLAVEIKRENLPENPFFTRVQKDFPSLSEKELYSTFNMGIGYIVIVSPESVSDATAALEEKGELVHKIGVITSKNKESVLFV</sequence>
<evidence type="ECO:0000256" key="4">
    <source>
        <dbReference type="ARBA" id="ARBA00013047"/>
    </source>
</evidence>
<dbReference type="Pfam" id="PF02769">
    <property type="entry name" value="AIRS_C"/>
    <property type="match status" value="1"/>
</dbReference>
<dbReference type="RefSeq" id="WP_100706906.1">
    <property type="nucleotide sequence ID" value="NZ_NPDL01000011.1"/>
</dbReference>
<evidence type="ECO:0000256" key="13">
    <source>
        <dbReference type="ARBA" id="ARBA00033093"/>
    </source>
</evidence>
<evidence type="ECO:0000256" key="3">
    <source>
        <dbReference type="ARBA" id="ARBA00010280"/>
    </source>
</evidence>
<keyword evidence="6 15" id="KW-0963">Cytoplasm</keyword>
<keyword evidence="10 15" id="KW-0067">ATP-binding</keyword>
<dbReference type="OrthoDB" id="9802507at2"/>
<protein>
    <recommendedName>
        <fullName evidence="5 15">Phosphoribosylformylglycinamidine cyclo-ligase</fullName>
        <ecNumber evidence="4 15">6.3.3.1</ecNumber>
    </recommendedName>
    <alternativeName>
        <fullName evidence="12 15">AIR synthase</fullName>
    </alternativeName>
    <alternativeName>
        <fullName evidence="13 15">AIRS</fullName>
    </alternativeName>
    <alternativeName>
        <fullName evidence="11 15">Phosphoribosyl-aminoimidazole synthetase</fullName>
    </alternativeName>
</protein>
<evidence type="ECO:0000259" key="17">
    <source>
        <dbReference type="Pfam" id="PF02769"/>
    </source>
</evidence>
<evidence type="ECO:0000256" key="9">
    <source>
        <dbReference type="ARBA" id="ARBA00022755"/>
    </source>
</evidence>
<dbReference type="PANTHER" id="PTHR10520:SF12">
    <property type="entry name" value="TRIFUNCTIONAL PURINE BIOSYNTHETIC PROTEIN ADENOSINE-3"/>
    <property type="match status" value="1"/>
</dbReference>
<dbReference type="CDD" id="cd02196">
    <property type="entry name" value="PurM"/>
    <property type="match status" value="1"/>
</dbReference>
<dbReference type="AlphaFoldDB" id="A0A2M9XCW7"/>
<comment type="similarity">
    <text evidence="3 15">Belongs to the AIR synthase family.</text>
</comment>
<accession>A0A2M9XCW7</accession>
<dbReference type="InterPro" id="IPR036921">
    <property type="entry name" value="PurM-like_N_sf"/>
</dbReference>